<feature type="transmembrane region" description="Helical" evidence="6">
    <location>
        <begin position="190"/>
        <end position="213"/>
    </location>
</feature>
<comment type="subcellular location">
    <subcellularLocation>
        <location evidence="1 6">Membrane</location>
        <topology evidence="1 6">Multi-pass membrane protein</topology>
    </subcellularLocation>
</comment>
<accession>A0AAN8UWQ9</accession>
<dbReference type="AlphaFoldDB" id="A0AAN8UWQ9"/>
<feature type="transmembrane region" description="Helical" evidence="6">
    <location>
        <begin position="71"/>
        <end position="91"/>
    </location>
</feature>
<reference evidence="9 10" key="1">
    <citation type="submission" date="2023-12" db="EMBL/GenBank/DDBJ databases">
        <title>A high-quality genome assembly for Dillenia turbinata (Dilleniales).</title>
        <authorList>
            <person name="Chanderbali A."/>
        </authorList>
    </citation>
    <scope>NUCLEOTIDE SEQUENCE [LARGE SCALE GENOMIC DNA]</scope>
    <source>
        <strain evidence="9">LSX21</strain>
        <tissue evidence="9">Leaf</tissue>
    </source>
</reference>
<evidence type="ECO:0000256" key="7">
    <source>
        <dbReference type="SAM" id="MobiDB-lite"/>
    </source>
</evidence>
<feature type="transmembrane region" description="Helical" evidence="6">
    <location>
        <begin position="12"/>
        <end position="34"/>
    </location>
</feature>
<keyword evidence="3 6" id="KW-0812">Transmembrane</keyword>
<dbReference type="SUPFAM" id="SSF103481">
    <property type="entry name" value="Multidrug resistance efflux transporter EmrE"/>
    <property type="match status" value="1"/>
</dbReference>
<sequence>MEVGAKLWEPVPFSILVLMEGCIIGLTIMAYTVMERGMNPFVFVAYTNALSSLLLLPYAFFCHRQRIEQSLFTLSLLLRLFFLGLTGVTIAQNFSFIGLKYSSPILVCGMANMIPTFTFMLTIILRTTKLDWGSSSCRIKLSGSLISFVGAAIIVFYKGPAIKNSSVESSYQIQLAEPLFLFSSSMNEHWFLGGILLAGGSLSLSICSIIQAGTLKIYPHMMTMVTFYSIIGTILCAIVSVIAERDLSAWTLKLDMELLVIVLSAIFGSLIRSTVQMWCLRLKGPAYVVMFKPFGVVFATMFGTVFFADSFHYGSILGAVIIGIGYYVVTWGQIQDDENKQDHCNKSLDSPENVPLLHDQDDENRV</sequence>
<dbReference type="InterPro" id="IPR000620">
    <property type="entry name" value="EamA_dom"/>
</dbReference>
<dbReference type="EMBL" id="JBAMMX010000019">
    <property type="protein sequence ID" value="KAK6922149.1"/>
    <property type="molecule type" value="Genomic_DNA"/>
</dbReference>
<proteinExistence type="inferred from homology"/>
<evidence type="ECO:0000256" key="3">
    <source>
        <dbReference type="ARBA" id="ARBA00022692"/>
    </source>
</evidence>
<feature type="transmembrane region" description="Helical" evidence="6">
    <location>
        <begin position="40"/>
        <end position="59"/>
    </location>
</feature>
<name>A0AAN8UWQ9_9MAGN</name>
<evidence type="ECO:0000256" key="4">
    <source>
        <dbReference type="ARBA" id="ARBA00022989"/>
    </source>
</evidence>
<feature type="transmembrane region" description="Helical" evidence="6">
    <location>
        <begin position="313"/>
        <end position="331"/>
    </location>
</feature>
<evidence type="ECO:0000256" key="2">
    <source>
        <dbReference type="ARBA" id="ARBA00007635"/>
    </source>
</evidence>
<feature type="transmembrane region" description="Helical" evidence="6">
    <location>
        <begin position="225"/>
        <end position="243"/>
    </location>
</feature>
<organism evidence="9 10">
    <name type="scientific">Dillenia turbinata</name>
    <dbReference type="NCBI Taxonomy" id="194707"/>
    <lineage>
        <taxon>Eukaryota</taxon>
        <taxon>Viridiplantae</taxon>
        <taxon>Streptophyta</taxon>
        <taxon>Embryophyta</taxon>
        <taxon>Tracheophyta</taxon>
        <taxon>Spermatophyta</taxon>
        <taxon>Magnoliopsida</taxon>
        <taxon>eudicotyledons</taxon>
        <taxon>Gunneridae</taxon>
        <taxon>Pentapetalae</taxon>
        <taxon>Dilleniales</taxon>
        <taxon>Dilleniaceae</taxon>
        <taxon>Dillenia</taxon>
    </lineage>
</organism>
<feature type="transmembrane region" description="Helical" evidence="6">
    <location>
        <begin position="103"/>
        <end position="125"/>
    </location>
</feature>
<feature type="region of interest" description="Disordered" evidence="7">
    <location>
        <begin position="342"/>
        <end position="366"/>
    </location>
</feature>
<keyword evidence="5 6" id="KW-0472">Membrane</keyword>
<dbReference type="Pfam" id="PF00892">
    <property type="entry name" value="EamA"/>
    <property type="match status" value="2"/>
</dbReference>
<comment type="similarity">
    <text evidence="2 6">Belongs to the drug/metabolite transporter (DMT) superfamily. Plant drug/metabolite exporter (P-DME) (TC 2.A.7.4) family.</text>
</comment>
<evidence type="ECO:0000256" key="6">
    <source>
        <dbReference type="RuleBase" id="RU363077"/>
    </source>
</evidence>
<dbReference type="InterPro" id="IPR030184">
    <property type="entry name" value="WAT1-related"/>
</dbReference>
<evidence type="ECO:0000256" key="5">
    <source>
        <dbReference type="ARBA" id="ARBA00023136"/>
    </source>
</evidence>
<dbReference type="GO" id="GO:0022857">
    <property type="term" value="F:transmembrane transporter activity"/>
    <property type="evidence" value="ECO:0007669"/>
    <property type="project" value="InterPro"/>
</dbReference>
<dbReference type="Proteomes" id="UP001370490">
    <property type="component" value="Unassembled WGS sequence"/>
</dbReference>
<feature type="domain" description="EamA" evidence="8">
    <location>
        <begin position="15"/>
        <end position="155"/>
    </location>
</feature>
<comment type="caution">
    <text evidence="9">The sequence shown here is derived from an EMBL/GenBank/DDBJ whole genome shotgun (WGS) entry which is preliminary data.</text>
</comment>
<dbReference type="PANTHER" id="PTHR31218">
    <property type="entry name" value="WAT1-RELATED PROTEIN"/>
    <property type="match status" value="1"/>
</dbReference>
<evidence type="ECO:0000313" key="10">
    <source>
        <dbReference type="Proteomes" id="UP001370490"/>
    </source>
</evidence>
<evidence type="ECO:0000256" key="1">
    <source>
        <dbReference type="ARBA" id="ARBA00004141"/>
    </source>
</evidence>
<evidence type="ECO:0000259" key="8">
    <source>
        <dbReference type="Pfam" id="PF00892"/>
    </source>
</evidence>
<protein>
    <recommendedName>
        <fullName evidence="6">WAT1-related protein</fullName>
    </recommendedName>
</protein>
<dbReference type="InterPro" id="IPR037185">
    <property type="entry name" value="EmrE-like"/>
</dbReference>
<keyword evidence="4 6" id="KW-1133">Transmembrane helix</keyword>
<keyword evidence="10" id="KW-1185">Reference proteome</keyword>
<feature type="transmembrane region" description="Helical" evidence="6">
    <location>
        <begin position="287"/>
        <end position="307"/>
    </location>
</feature>
<feature type="domain" description="EamA" evidence="8">
    <location>
        <begin position="193"/>
        <end position="330"/>
    </location>
</feature>
<feature type="transmembrane region" description="Helical" evidence="6">
    <location>
        <begin position="137"/>
        <end position="157"/>
    </location>
</feature>
<gene>
    <name evidence="9" type="ORF">RJ641_012656</name>
</gene>
<dbReference type="GO" id="GO:0016020">
    <property type="term" value="C:membrane"/>
    <property type="evidence" value="ECO:0007669"/>
    <property type="project" value="UniProtKB-SubCell"/>
</dbReference>
<evidence type="ECO:0000313" key="9">
    <source>
        <dbReference type="EMBL" id="KAK6922149.1"/>
    </source>
</evidence>
<feature type="transmembrane region" description="Helical" evidence="6">
    <location>
        <begin position="258"/>
        <end position="275"/>
    </location>
</feature>